<dbReference type="Proteomes" id="UP001209878">
    <property type="component" value="Unassembled WGS sequence"/>
</dbReference>
<accession>A0AAD9JU59</accession>
<dbReference type="SMART" id="SM00220">
    <property type="entry name" value="S_TKc"/>
    <property type="match status" value="1"/>
</dbReference>
<dbReference type="AlphaFoldDB" id="A0AAD9JU59"/>
<evidence type="ECO:0000259" key="5">
    <source>
        <dbReference type="PROSITE" id="PS50011"/>
    </source>
</evidence>
<sequence>MWSFFSRGGNDFPYVVGEEVQGTEQSIWSLHKGKHKSTEEEVSIFVFDVKGSSESQVQLAKASFKKMKTLRHPNILPFLDGFESDKVLYVVTECVVPLEMWINDHQDNSVQVHLAISWGLHQVARGLTFLINDCNLIHNNVCIASVLVDKSGEWKLGGLDYMYPATGPDCIPPVKILPALEKYDPPEKTVVGRRPGHKWSSDMWGLGCLIWEVFNGSLPRTSALKTINKIPKSLMPQYCQLVGANPKSRPDPGQFIKDACSKGGFIDNKFVQTMLFVEEIQIKDDSEKLQFFNRLPAELDSFPQESCRFKILPQLLHAFEFGNAGSAILAPLFKVHP</sequence>
<evidence type="ECO:0000256" key="2">
    <source>
        <dbReference type="ARBA" id="ARBA00040972"/>
    </source>
</evidence>
<dbReference type="Gene3D" id="1.25.10.10">
    <property type="entry name" value="Leucine-rich Repeat Variant"/>
    <property type="match status" value="1"/>
</dbReference>
<feature type="domain" description="Protein kinase" evidence="5">
    <location>
        <begin position="1"/>
        <end position="337"/>
    </location>
</feature>
<evidence type="ECO:0000313" key="7">
    <source>
        <dbReference type="Proteomes" id="UP001209878"/>
    </source>
</evidence>
<dbReference type="InterPro" id="IPR011009">
    <property type="entry name" value="Kinase-like_dom_sf"/>
</dbReference>
<dbReference type="Pfam" id="PF00069">
    <property type="entry name" value="Pkinase"/>
    <property type="match status" value="1"/>
</dbReference>
<dbReference type="InterPro" id="IPR000719">
    <property type="entry name" value="Prot_kinase_dom"/>
</dbReference>
<dbReference type="PANTHER" id="PTHR12984">
    <property type="entry name" value="SCY1-RELATED S/T PROTEIN KINASE-LIKE"/>
    <property type="match status" value="1"/>
</dbReference>
<keyword evidence="7" id="KW-1185">Reference proteome</keyword>
<evidence type="ECO:0000313" key="6">
    <source>
        <dbReference type="EMBL" id="KAK2159454.1"/>
    </source>
</evidence>
<dbReference type="SUPFAM" id="SSF56112">
    <property type="entry name" value="Protein kinase-like (PK-like)"/>
    <property type="match status" value="1"/>
</dbReference>
<evidence type="ECO:0000256" key="3">
    <source>
        <dbReference type="ARBA" id="ARBA00042347"/>
    </source>
</evidence>
<dbReference type="InterPro" id="IPR011989">
    <property type="entry name" value="ARM-like"/>
</dbReference>
<dbReference type="GO" id="GO:0005524">
    <property type="term" value="F:ATP binding"/>
    <property type="evidence" value="ECO:0007669"/>
    <property type="project" value="InterPro"/>
</dbReference>
<dbReference type="Gene3D" id="3.30.200.20">
    <property type="entry name" value="Phosphorylase Kinase, domain 1"/>
    <property type="match status" value="1"/>
</dbReference>
<gene>
    <name evidence="6" type="ORF">NP493_1717g00010</name>
</gene>
<dbReference type="EMBL" id="JAODUO010001717">
    <property type="protein sequence ID" value="KAK2159454.1"/>
    <property type="molecule type" value="Genomic_DNA"/>
</dbReference>
<comment type="similarity">
    <text evidence="1">Belongs to the protein kinase superfamily.</text>
</comment>
<name>A0AAD9JU59_RIDPI</name>
<dbReference type="PROSITE" id="PS50011">
    <property type="entry name" value="PROTEIN_KINASE_DOM"/>
    <property type="match status" value="1"/>
</dbReference>
<evidence type="ECO:0000256" key="1">
    <source>
        <dbReference type="ARBA" id="ARBA00038349"/>
    </source>
</evidence>
<protein>
    <recommendedName>
        <fullName evidence="2">N-terminal kinase-like protein</fullName>
    </recommendedName>
    <alternativeName>
        <fullName evidence="3">SCY1-like protein 1</fullName>
    </alternativeName>
</protein>
<reference evidence="6" key="1">
    <citation type="journal article" date="2023" name="Mol. Biol. Evol.">
        <title>Third-Generation Sequencing Reveals the Adaptive Role of the Epigenome in Three Deep-Sea Polychaetes.</title>
        <authorList>
            <person name="Perez M."/>
            <person name="Aroh O."/>
            <person name="Sun Y."/>
            <person name="Lan Y."/>
            <person name="Juniper S.K."/>
            <person name="Young C.R."/>
            <person name="Angers B."/>
            <person name="Qian P.Y."/>
        </authorList>
    </citation>
    <scope>NUCLEOTIDE SEQUENCE</scope>
    <source>
        <strain evidence="6">R07B-5</strain>
    </source>
</reference>
<evidence type="ECO:0000256" key="4">
    <source>
        <dbReference type="ARBA" id="ARBA00056114"/>
    </source>
</evidence>
<dbReference type="PANTHER" id="PTHR12984:SF3">
    <property type="entry name" value="N-TERMINAL KINASE-LIKE PROTEIN"/>
    <property type="match status" value="1"/>
</dbReference>
<comment type="function">
    <text evidence="4">Regulates COPI-mediated retrograde protein traffic at the interface between the Golgi apparatus and the endoplasmic reticulum. Involved in the maintenance of the Golgi apparatus morphology.</text>
</comment>
<comment type="caution">
    <text evidence="6">The sequence shown here is derived from an EMBL/GenBank/DDBJ whole genome shotgun (WGS) entry which is preliminary data.</text>
</comment>
<dbReference type="GO" id="GO:0004672">
    <property type="term" value="F:protein kinase activity"/>
    <property type="evidence" value="ECO:0007669"/>
    <property type="project" value="InterPro"/>
</dbReference>
<dbReference type="Gene3D" id="1.10.510.10">
    <property type="entry name" value="Transferase(Phosphotransferase) domain 1"/>
    <property type="match status" value="1"/>
</dbReference>
<proteinExistence type="inferred from homology"/>
<organism evidence="6 7">
    <name type="scientific">Ridgeia piscesae</name>
    <name type="common">Tubeworm</name>
    <dbReference type="NCBI Taxonomy" id="27915"/>
    <lineage>
        <taxon>Eukaryota</taxon>
        <taxon>Metazoa</taxon>
        <taxon>Spiralia</taxon>
        <taxon>Lophotrochozoa</taxon>
        <taxon>Annelida</taxon>
        <taxon>Polychaeta</taxon>
        <taxon>Sedentaria</taxon>
        <taxon>Canalipalpata</taxon>
        <taxon>Sabellida</taxon>
        <taxon>Siboglinidae</taxon>
        <taxon>Ridgeia</taxon>
    </lineage>
</organism>
<dbReference type="InterPro" id="IPR051177">
    <property type="entry name" value="CIK-Related_Protein"/>
</dbReference>